<dbReference type="Proteomes" id="UP001281410">
    <property type="component" value="Unassembled WGS sequence"/>
</dbReference>
<proteinExistence type="predicted"/>
<dbReference type="Pfam" id="PF00033">
    <property type="entry name" value="Cytochrome_B"/>
    <property type="match status" value="1"/>
</dbReference>
<dbReference type="SUPFAM" id="SSF56553">
    <property type="entry name" value="Insert subdomain of RNA polymerase alpha subunit"/>
    <property type="match status" value="1"/>
</dbReference>
<dbReference type="PANTHER" id="PTHR19271:SF40">
    <property type="entry name" value="CYTOCHROME B"/>
    <property type="match status" value="1"/>
</dbReference>
<dbReference type="PROSITE" id="PS51002">
    <property type="entry name" value="CYTB_NTER"/>
    <property type="match status" value="1"/>
</dbReference>
<keyword evidence="1" id="KW-0812">Transmembrane</keyword>
<dbReference type="InterPro" id="IPR036643">
    <property type="entry name" value="RNApol_insert_sf"/>
</dbReference>
<dbReference type="PANTHER" id="PTHR19271">
    <property type="entry name" value="CYTOCHROME B"/>
    <property type="match status" value="1"/>
</dbReference>
<feature type="transmembrane region" description="Helical" evidence="1">
    <location>
        <begin position="21"/>
        <end position="42"/>
    </location>
</feature>
<protein>
    <recommendedName>
        <fullName evidence="2">Cytochrome b/b6 N-terminal region profile domain-containing protein</fullName>
    </recommendedName>
</protein>
<reference evidence="3" key="1">
    <citation type="journal article" date="2023" name="Plant J.">
        <title>Genome sequences and population genomics provide insights into the demographic history, inbreeding, and mutation load of two 'living fossil' tree species of Dipteronia.</title>
        <authorList>
            <person name="Feng Y."/>
            <person name="Comes H.P."/>
            <person name="Chen J."/>
            <person name="Zhu S."/>
            <person name="Lu R."/>
            <person name="Zhang X."/>
            <person name="Li P."/>
            <person name="Qiu J."/>
            <person name="Olsen K.M."/>
            <person name="Qiu Y."/>
        </authorList>
    </citation>
    <scope>NUCLEOTIDE SEQUENCE</scope>
    <source>
        <strain evidence="3">NBL</strain>
    </source>
</reference>
<keyword evidence="1" id="KW-0472">Membrane</keyword>
<keyword evidence="4" id="KW-1185">Reference proteome</keyword>
<dbReference type="EMBL" id="JANJYJ010000007">
    <property type="protein sequence ID" value="KAK3199009.1"/>
    <property type="molecule type" value="Genomic_DNA"/>
</dbReference>
<dbReference type="SUPFAM" id="SSF81342">
    <property type="entry name" value="Transmembrane di-heme cytochromes"/>
    <property type="match status" value="1"/>
</dbReference>
<gene>
    <name evidence="3" type="ORF">Dsin_022424</name>
</gene>
<evidence type="ECO:0000256" key="1">
    <source>
        <dbReference type="SAM" id="Phobius"/>
    </source>
</evidence>
<dbReference type="GO" id="GO:0016020">
    <property type="term" value="C:membrane"/>
    <property type="evidence" value="ECO:0007669"/>
    <property type="project" value="InterPro"/>
</dbReference>
<dbReference type="GO" id="GO:0022904">
    <property type="term" value="P:respiratory electron transport chain"/>
    <property type="evidence" value="ECO:0007669"/>
    <property type="project" value="InterPro"/>
</dbReference>
<dbReference type="InterPro" id="IPR016174">
    <property type="entry name" value="Di-haem_cyt_TM"/>
</dbReference>
<name>A0AAE0A1J3_9ROSI</name>
<dbReference type="GO" id="GO:0009055">
    <property type="term" value="F:electron transfer activity"/>
    <property type="evidence" value="ECO:0007669"/>
    <property type="project" value="InterPro"/>
</dbReference>
<dbReference type="AlphaFoldDB" id="A0AAE0A1J3"/>
<feature type="transmembrane region" description="Helical" evidence="1">
    <location>
        <begin position="54"/>
        <end position="79"/>
    </location>
</feature>
<organism evidence="3 4">
    <name type="scientific">Dipteronia sinensis</name>
    <dbReference type="NCBI Taxonomy" id="43782"/>
    <lineage>
        <taxon>Eukaryota</taxon>
        <taxon>Viridiplantae</taxon>
        <taxon>Streptophyta</taxon>
        <taxon>Embryophyta</taxon>
        <taxon>Tracheophyta</taxon>
        <taxon>Spermatophyta</taxon>
        <taxon>Magnoliopsida</taxon>
        <taxon>eudicotyledons</taxon>
        <taxon>Gunneridae</taxon>
        <taxon>Pentapetalae</taxon>
        <taxon>rosids</taxon>
        <taxon>malvids</taxon>
        <taxon>Sapindales</taxon>
        <taxon>Sapindaceae</taxon>
        <taxon>Hippocastanoideae</taxon>
        <taxon>Acereae</taxon>
        <taxon>Dipteronia</taxon>
    </lineage>
</organism>
<dbReference type="Gene3D" id="1.20.810.10">
    <property type="entry name" value="Cytochrome Bc1 Complex, Chain C"/>
    <property type="match status" value="1"/>
</dbReference>
<evidence type="ECO:0000313" key="4">
    <source>
        <dbReference type="Proteomes" id="UP001281410"/>
    </source>
</evidence>
<dbReference type="InterPro" id="IPR005797">
    <property type="entry name" value="Cyt_b/b6_N"/>
</dbReference>
<feature type="domain" description="Cytochrome b/b6 N-terminal region profile" evidence="2">
    <location>
        <begin position="1"/>
        <end position="69"/>
    </location>
</feature>
<sequence>MPWNERQFRISFVYEQGIRSVHRWSASMMVLMIILHVFHVYLTGGFKKPRKLTWVTGVVLAVLTASFGVPEAISVLICVKGPGYVTAQDILLPPSVEIVDNTQHIANLTEPTDFCIGLQIERNRG</sequence>
<evidence type="ECO:0000313" key="3">
    <source>
        <dbReference type="EMBL" id="KAK3199009.1"/>
    </source>
</evidence>
<accession>A0AAE0A1J3</accession>
<keyword evidence="1" id="KW-1133">Transmembrane helix</keyword>
<dbReference type="GO" id="GO:0016491">
    <property type="term" value="F:oxidoreductase activity"/>
    <property type="evidence" value="ECO:0007669"/>
    <property type="project" value="InterPro"/>
</dbReference>
<evidence type="ECO:0000259" key="2">
    <source>
        <dbReference type="PROSITE" id="PS51002"/>
    </source>
</evidence>
<dbReference type="InterPro" id="IPR027387">
    <property type="entry name" value="Cytb/b6-like_sf"/>
</dbReference>
<comment type="caution">
    <text evidence="3">The sequence shown here is derived from an EMBL/GenBank/DDBJ whole genome shotgun (WGS) entry which is preliminary data.</text>
</comment>